<protein>
    <submittedName>
        <fullName evidence="4">AraC family transcriptional regulator</fullName>
    </submittedName>
</protein>
<dbReference type="SUPFAM" id="SSF46689">
    <property type="entry name" value="Homeodomain-like"/>
    <property type="match status" value="2"/>
</dbReference>
<evidence type="ECO:0000313" key="5">
    <source>
        <dbReference type="Proteomes" id="UP000597613"/>
    </source>
</evidence>
<reference evidence="4 5" key="1">
    <citation type="submission" date="2020-08" db="EMBL/GenBank/DDBJ databases">
        <title>Putative novel bacterial strains isolated from necrotic wheat leaf tissues caused by Xanthomonas translucens.</title>
        <authorList>
            <person name="Tambong J.T."/>
        </authorList>
    </citation>
    <scope>NUCLEOTIDE SEQUENCE [LARGE SCALE GENOMIC DNA]</scope>
    <source>
        <strain evidence="5">DOAB 1063</strain>
    </source>
</reference>
<evidence type="ECO:0000256" key="1">
    <source>
        <dbReference type="ARBA" id="ARBA00023015"/>
    </source>
</evidence>
<dbReference type="EMBL" id="JACONT010000001">
    <property type="protein sequence ID" value="MBC3940104.1"/>
    <property type="molecule type" value="Genomic_DNA"/>
</dbReference>
<keyword evidence="5" id="KW-1185">Reference proteome</keyword>
<dbReference type="InterPro" id="IPR009594">
    <property type="entry name" value="Tscrpt_reg_HTH_AraC_N"/>
</dbReference>
<dbReference type="Pfam" id="PF06719">
    <property type="entry name" value="AraC_N"/>
    <property type="match status" value="1"/>
</dbReference>
<dbReference type="InterPro" id="IPR009057">
    <property type="entry name" value="Homeodomain-like_sf"/>
</dbReference>
<dbReference type="RefSeq" id="WP_187501924.1">
    <property type="nucleotide sequence ID" value="NZ_JACONT010000001.1"/>
</dbReference>
<evidence type="ECO:0000313" key="4">
    <source>
        <dbReference type="EMBL" id="MBC3940104.1"/>
    </source>
</evidence>
<dbReference type="InterPro" id="IPR018060">
    <property type="entry name" value="HTH_AraC"/>
</dbReference>
<organism evidence="4 5">
    <name type="scientific">Sphingomonas albertensis</name>
    <dbReference type="NCBI Taxonomy" id="2762591"/>
    <lineage>
        <taxon>Bacteria</taxon>
        <taxon>Pseudomonadati</taxon>
        <taxon>Pseudomonadota</taxon>
        <taxon>Alphaproteobacteria</taxon>
        <taxon>Sphingomonadales</taxon>
        <taxon>Sphingomonadaceae</taxon>
        <taxon>Sphingomonas</taxon>
    </lineage>
</organism>
<sequence length="291" mass="32003">MDETIAVLASTVARKGKEGLTPTAMPNVGLYKVSQCIGLLPETYRPVVSLILQGEKQLLVGNEVLTYRAGHTFTAALDLPVLGKIIQASAERPYLAIRLVLDPDIVSDVTLDMPNGASDADGKGFGVHPADRDLLDAWSRMLRLIDRPDEVRIMAPLLEREIVYRLLRGPQGAVLRQVGAADPKILPIRTAMAVIGESYTSPFKVEEIAQSVGMSCSAFHRRFKAATGMAPLQYQKTLRLYEARRLLLTEPTNASSAAFSVGYQSVSQFSREYSRMFGTPPMREIRAVRLD</sequence>
<dbReference type="Pfam" id="PF12833">
    <property type="entry name" value="HTH_18"/>
    <property type="match status" value="1"/>
</dbReference>
<gene>
    <name evidence="4" type="ORF">H8S47_00220</name>
</gene>
<evidence type="ECO:0000256" key="2">
    <source>
        <dbReference type="ARBA" id="ARBA00023163"/>
    </source>
</evidence>
<dbReference type="Proteomes" id="UP000597613">
    <property type="component" value="Unassembled WGS sequence"/>
</dbReference>
<dbReference type="PANTHER" id="PTHR43436:SF1">
    <property type="entry name" value="TRANSCRIPTIONAL REGULATORY PROTEIN"/>
    <property type="match status" value="1"/>
</dbReference>
<evidence type="ECO:0000259" key="3">
    <source>
        <dbReference type="PROSITE" id="PS01124"/>
    </source>
</evidence>
<dbReference type="SMART" id="SM00342">
    <property type="entry name" value="HTH_ARAC"/>
    <property type="match status" value="1"/>
</dbReference>
<comment type="caution">
    <text evidence="4">The sequence shown here is derived from an EMBL/GenBank/DDBJ whole genome shotgun (WGS) entry which is preliminary data.</text>
</comment>
<name>A0ABR7AI18_9SPHN</name>
<keyword evidence="2" id="KW-0804">Transcription</keyword>
<dbReference type="PANTHER" id="PTHR43436">
    <property type="entry name" value="ARAC-FAMILY TRANSCRIPTIONAL REGULATOR"/>
    <property type="match status" value="1"/>
</dbReference>
<dbReference type="Gene3D" id="1.10.10.60">
    <property type="entry name" value="Homeodomain-like"/>
    <property type="match status" value="2"/>
</dbReference>
<keyword evidence="1" id="KW-0805">Transcription regulation</keyword>
<feature type="domain" description="HTH araC/xylS-type" evidence="3">
    <location>
        <begin position="189"/>
        <end position="287"/>
    </location>
</feature>
<accession>A0ABR7AI18</accession>
<dbReference type="PROSITE" id="PS01124">
    <property type="entry name" value="HTH_ARAC_FAMILY_2"/>
    <property type="match status" value="1"/>
</dbReference>
<proteinExistence type="predicted"/>